<evidence type="ECO:0000313" key="4">
    <source>
        <dbReference type="Proteomes" id="UP001549921"/>
    </source>
</evidence>
<name>A0ABD0SY01_LOXSC</name>
<gene>
    <name evidence="3" type="ORF">ABMA28_002681</name>
</gene>
<dbReference type="Pfam" id="PF13843">
    <property type="entry name" value="DDE_Tnp_1_7"/>
    <property type="match status" value="1"/>
</dbReference>
<evidence type="ECO:0000256" key="1">
    <source>
        <dbReference type="SAM" id="MobiDB-lite"/>
    </source>
</evidence>
<comment type="caution">
    <text evidence="3">The sequence shown here is derived from an EMBL/GenBank/DDBJ whole genome shotgun (WGS) entry which is preliminary data.</text>
</comment>
<feature type="region of interest" description="Disordered" evidence="1">
    <location>
        <begin position="17"/>
        <end position="41"/>
    </location>
</feature>
<evidence type="ECO:0000313" key="3">
    <source>
        <dbReference type="EMBL" id="KAL0830520.1"/>
    </source>
</evidence>
<accession>A0ABD0SY01</accession>
<feature type="compositionally biased region" description="Low complexity" evidence="1">
    <location>
        <begin position="521"/>
        <end position="532"/>
    </location>
</feature>
<sequence>MSRRLKDREISEYLLEDFPSGSESICSDEDDDDAEDQPNPLVLGDLIGEVQVQDYDNFDSDDDLPLSSFVHQNPDSTQSNPVNSDGLPIKAPKWKKNYRMDIPGEFSENVGIADHILSMENITPLILFRQFWTEHLQDILCFQTNLYATQSGKPFTPTTSEELDVFIALNLVMGIKKLPSYRDYWSSAPDLHDSYISKFMTFNRFSWLLNYLHVNDNSVMPNRNNPDFDKLYKIRPLLEILRSNFEKNYKPSEKIAIDESMIKFKGRNYLKQYMPKKPIKRGYKVWMKCAQSGYCLDFDFYTGKQGTNVETDLGGKIVKNFCENLKDKNHKVYFDNYFNSYPLQLKLREDNILACGTVNSSRKFLPTLKEDKQLKRGEHDYRISDTKVSLLKWKDKRSVFILSNYHDPKHVGKVNRRERDGTSVEVSCPEAVRDYNANMNFVDKFDQLKGSYAVDRKSHKWWHRIFFHFLDCCVVNAFLIYKELQSSSRKDLSTLTLKEFRRSVYQGLLAPAYVNKQRPESVNSNRSSAASSPGPALIKRHKPTVPPEIRLECSRHQPERSTSRRCCKCSTKLSPVRTIWQCNTCKVPLCLRKGKTCFSDFHKK</sequence>
<dbReference type="AlphaFoldDB" id="A0ABD0SY01"/>
<protein>
    <recommendedName>
        <fullName evidence="2">PiggyBac transposable element-derived protein domain-containing protein</fullName>
    </recommendedName>
</protein>
<dbReference type="EMBL" id="JBEDNZ010000013">
    <property type="protein sequence ID" value="KAL0830520.1"/>
    <property type="molecule type" value="Genomic_DNA"/>
</dbReference>
<feature type="compositionally biased region" description="Acidic residues" evidence="1">
    <location>
        <begin position="26"/>
        <end position="36"/>
    </location>
</feature>
<dbReference type="Proteomes" id="UP001549921">
    <property type="component" value="Unassembled WGS sequence"/>
</dbReference>
<reference evidence="3 4" key="1">
    <citation type="submission" date="2024-06" db="EMBL/GenBank/DDBJ databases">
        <title>A chromosome-level genome assembly of beet webworm, Loxostege sticticalis.</title>
        <authorList>
            <person name="Zhang Y."/>
        </authorList>
    </citation>
    <scope>NUCLEOTIDE SEQUENCE [LARGE SCALE GENOMIC DNA]</scope>
    <source>
        <strain evidence="3">AQ028</strain>
        <tissue evidence="3">Male pupae</tissue>
    </source>
</reference>
<dbReference type="InterPro" id="IPR029526">
    <property type="entry name" value="PGBD"/>
</dbReference>
<dbReference type="PANTHER" id="PTHR46599">
    <property type="entry name" value="PIGGYBAC TRANSPOSABLE ELEMENT-DERIVED PROTEIN 4"/>
    <property type="match status" value="1"/>
</dbReference>
<dbReference type="PANTHER" id="PTHR46599:SF3">
    <property type="entry name" value="PIGGYBAC TRANSPOSABLE ELEMENT-DERIVED PROTEIN 4"/>
    <property type="match status" value="1"/>
</dbReference>
<feature type="region of interest" description="Disordered" evidence="1">
    <location>
        <begin position="63"/>
        <end position="86"/>
    </location>
</feature>
<organism evidence="3 4">
    <name type="scientific">Loxostege sticticalis</name>
    <name type="common">Beet webworm moth</name>
    <dbReference type="NCBI Taxonomy" id="481309"/>
    <lineage>
        <taxon>Eukaryota</taxon>
        <taxon>Metazoa</taxon>
        <taxon>Ecdysozoa</taxon>
        <taxon>Arthropoda</taxon>
        <taxon>Hexapoda</taxon>
        <taxon>Insecta</taxon>
        <taxon>Pterygota</taxon>
        <taxon>Neoptera</taxon>
        <taxon>Endopterygota</taxon>
        <taxon>Lepidoptera</taxon>
        <taxon>Glossata</taxon>
        <taxon>Ditrysia</taxon>
        <taxon>Pyraloidea</taxon>
        <taxon>Crambidae</taxon>
        <taxon>Pyraustinae</taxon>
        <taxon>Loxostege</taxon>
    </lineage>
</organism>
<feature type="region of interest" description="Disordered" evidence="1">
    <location>
        <begin position="519"/>
        <end position="541"/>
    </location>
</feature>
<evidence type="ECO:0000259" key="2">
    <source>
        <dbReference type="Pfam" id="PF13843"/>
    </source>
</evidence>
<feature type="compositionally biased region" description="Polar residues" evidence="1">
    <location>
        <begin position="69"/>
        <end position="83"/>
    </location>
</feature>
<feature type="domain" description="PiggyBac transposable element-derived protein" evidence="2">
    <location>
        <begin position="123"/>
        <end position="478"/>
    </location>
</feature>
<proteinExistence type="predicted"/>